<accession>A0ABN9VJF3</accession>
<dbReference type="Gene3D" id="3.90.180.10">
    <property type="entry name" value="Medium-chain alcohol dehydrogenases, catalytic domain"/>
    <property type="match status" value="1"/>
</dbReference>
<evidence type="ECO:0000256" key="1">
    <source>
        <dbReference type="ARBA" id="ARBA00022450"/>
    </source>
</evidence>
<keyword evidence="5" id="KW-1185">Reference proteome</keyword>
<dbReference type="EMBL" id="CAUYUJ010017277">
    <property type="protein sequence ID" value="CAK0873388.1"/>
    <property type="molecule type" value="Genomic_DNA"/>
</dbReference>
<dbReference type="Pfam" id="PF00107">
    <property type="entry name" value="ADH_zinc_N"/>
    <property type="match status" value="1"/>
</dbReference>
<dbReference type="InterPro" id="IPR036291">
    <property type="entry name" value="NAD(P)-bd_dom_sf"/>
</dbReference>
<dbReference type="SUPFAM" id="SSF51735">
    <property type="entry name" value="NAD(P)-binding Rossmann-fold domains"/>
    <property type="match status" value="2"/>
</dbReference>
<dbReference type="SUPFAM" id="SSF50129">
    <property type="entry name" value="GroES-like"/>
    <property type="match status" value="1"/>
</dbReference>
<comment type="caution">
    <text evidence="4">The sequence shown here is derived from an EMBL/GenBank/DDBJ whole genome shotgun (WGS) entry which is preliminary data.</text>
</comment>
<dbReference type="PANTHER" id="PTHR43775">
    <property type="entry name" value="FATTY ACID SYNTHASE"/>
    <property type="match status" value="1"/>
</dbReference>
<dbReference type="Pfam" id="PF08659">
    <property type="entry name" value="KR"/>
    <property type="match status" value="1"/>
</dbReference>
<dbReference type="PROSITE" id="PS01162">
    <property type="entry name" value="QOR_ZETA_CRYSTAL"/>
    <property type="match status" value="1"/>
</dbReference>
<evidence type="ECO:0000256" key="2">
    <source>
        <dbReference type="ARBA" id="ARBA00022553"/>
    </source>
</evidence>
<evidence type="ECO:0000313" key="5">
    <source>
        <dbReference type="Proteomes" id="UP001189429"/>
    </source>
</evidence>
<dbReference type="PANTHER" id="PTHR43775:SF37">
    <property type="entry name" value="SI:DKEY-61P9.11"/>
    <property type="match status" value="1"/>
</dbReference>
<dbReference type="SMART" id="SM00829">
    <property type="entry name" value="PKS_ER"/>
    <property type="match status" value="1"/>
</dbReference>
<dbReference type="Gene3D" id="3.40.50.720">
    <property type="entry name" value="NAD(P)-binding Rossmann-like Domain"/>
    <property type="match status" value="2"/>
</dbReference>
<dbReference type="CDD" id="cd05195">
    <property type="entry name" value="enoyl_red"/>
    <property type="match status" value="1"/>
</dbReference>
<dbReference type="InterPro" id="IPR002364">
    <property type="entry name" value="Quin_OxRdtase/zeta-crystal_CS"/>
</dbReference>
<feature type="domain" description="Enoyl reductase (ER)" evidence="3">
    <location>
        <begin position="71"/>
        <end position="384"/>
    </location>
</feature>
<dbReference type="Pfam" id="PF08240">
    <property type="entry name" value="ADH_N"/>
    <property type="match status" value="1"/>
</dbReference>
<gene>
    <name evidence="4" type="ORF">PCOR1329_LOCUS58613</name>
</gene>
<dbReference type="InterPro" id="IPR020843">
    <property type="entry name" value="ER"/>
</dbReference>
<dbReference type="InterPro" id="IPR050091">
    <property type="entry name" value="PKS_NRPS_Biosynth_Enz"/>
</dbReference>
<dbReference type="InterPro" id="IPR013154">
    <property type="entry name" value="ADH-like_N"/>
</dbReference>
<evidence type="ECO:0000313" key="4">
    <source>
        <dbReference type="EMBL" id="CAK0873388.1"/>
    </source>
</evidence>
<keyword evidence="1" id="KW-0596">Phosphopantetheine</keyword>
<proteinExistence type="predicted"/>
<reference evidence="4" key="1">
    <citation type="submission" date="2023-10" db="EMBL/GenBank/DDBJ databases">
        <authorList>
            <person name="Chen Y."/>
            <person name="Shah S."/>
            <person name="Dougan E. K."/>
            <person name="Thang M."/>
            <person name="Chan C."/>
        </authorList>
    </citation>
    <scope>NUCLEOTIDE SEQUENCE [LARGE SCALE GENOMIC DNA]</scope>
</reference>
<dbReference type="InterPro" id="IPR013968">
    <property type="entry name" value="PKS_KR"/>
</dbReference>
<protein>
    <recommendedName>
        <fullName evidence="3">Enoyl reductase (ER) domain-containing protein</fullName>
    </recommendedName>
</protein>
<organism evidence="4 5">
    <name type="scientific">Prorocentrum cordatum</name>
    <dbReference type="NCBI Taxonomy" id="2364126"/>
    <lineage>
        <taxon>Eukaryota</taxon>
        <taxon>Sar</taxon>
        <taxon>Alveolata</taxon>
        <taxon>Dinophyceae</taxon>
        <taxon>Prorocentrales</taxon>
        <taxon>Prorocentraceae</taxon>
        <taxon>Prorocentrum</taxon>
    </lineage>
</organism>
<name>A0ABN9VJF3_9DINO</name>
<feature type="non-terminal residue" evidence="4">
    <location>
        <position position="505"/>
    </location>
</feature>
<dbReference type="InterPro" id="IPR011032">
    <property type="entry name" value="GroES-like_sf"/>
</dbReference>
<dbReference type="Proteomes" id="UP001189429">
    <property type="component" value="Unassembled WGS sequence"/>
</dbReference>
<sequence length="505" mass="53745">MEDPDRLPLGCLDLEPGGLGGLGGELARRLPALRAAEEVEVAARGGLLASRLERSATKVLGPLRLNMPVRGSLTGLRPVPQAGRRPAPPQCVQLRVRAVGLNFRDVLNVMGLYPGDPGPPGADCSGTVLELGDLVSHLGVADDVFGEAPGCLGTYSVAPAPLMRQKPASWSYEQACAMPVIFATVEEALGDLANLKRGERVLIHAAAGGIGLVAIQYAKHVGAEIYATAGAEEKHEYLRSLGVKHITSSRDGKRFEADMRGFLDEAGADGVDVVLNSLSHDDYIHRSLRLLRPGGRFMEIGKRGVLSHAEAREARPDVAYDKIVTDHMMEMEAWTYNGYLGRLLSRVEEGGLAPINLHVFQGLGEGVRALQFLQRAQNIGKVVVSEPSRMLCTPSATQVVSGGTGALGVMVAQFLVEEGSKSLWLLSRSGRPPAEVRERWEWLQASSTSVAVQSCDVSRPESVQALPAAARLGALLHLAGALADGLLGALSRDLFERAYGAKVCG</sequence>
<dbReference type="InterPro" id="IPR013149">
    <property type="entry name" value="ADH-like_C"/>
</dbReference>
<keyword evidence="2" id="KW-0597">Phosphoprotein</keyword>
<evidence type="ECO:0000259" key="3">
    <source>
        <dbReference type="SMART" id="SM00829"/>
    </source>
</evidence>